<feature type="compositionally biased region" description="Low complexity" evidence="7">
    <location>
        <begin position="414"/>
        <end position="431"/>
    </location>
</feature>
<dbReference type="EMBL" id="FOHS01000002">
    <property type="protein sequence ID" value="SET57856.1"/>
    <property type="molecule type" value="Genomic_DNA"/>
</dbReference>
<dbReference type="PANTHER" id="PTHR32432:SF4">
    <property type="entry name" value="CELL DIVISION PROTEIN FTSA"/>
    <property type="match status" value="1"/>
</dbReference>
<evidence type="ECO:0000256" key="7">
    <source>
        <dbReference type="SAM" id="MobiDB-lite"/>
    </source>
</evidence>
<evidence type="ECO:0000256" key="2">
    <source>
        <dbReference type="ARBA" id="ARBA00022618"/>
    </source>
</evidence>
<dbReference type="HAMAP" id="MF_02033">
    <property type="entry name" value="FtsA"/>
    <property type="match status" value="1"/>
</dbReference>
<dbReference type="Proteomes" id="UP000198697">
    <property type="component" value="Unassembled WGS sequence"/>
</dbReference>
<dbReference type="RefSeq" id="WP_092771455.1">
    <property type="nucleotide sequence ID" value="NZ_FOHS01000002.1"/>
</dbReference>
<keyword evidence="1 5" id="KW-1003">Cell membrane</keyword>
<dbReference type="GO" id="GO:0009898">
    <property type="term" value="C:cytoplasmic side of plasma membrane"/>
    <property type="evidence" value="ECO:0007669"/>
    <property type="project" value="UniProtKB-UniRule"/>
</dbReference>
<dbReference type="InterPro" id="IPR043129">
    <property type="entry name" value="ATPase_NBD"/>
</dbReference>
<dbReference type="Pfam" id="PF02491">
    <property type="entry name" value="SHS2_FTSA"/>
    <property type="match status" value="1"/>
</dbReference>
<evidence type="ECO:0000256" key="1">
    <source>
        <dbReference type="ARBA" id="ARBA00022475"/>
    </source>
</evidence>
<dbReference type="GO" id="GO:0032153">
    <property type="term" value="C:cell division site"/>
    <property type="evidence" value="ECO:0007669"/>
    <property type="project" value="UniProtKB-UniRule"/>
</dbReference>
<dbReference type="InterPro" id="IPR020823">
    <property type="entry name" value="Cell_div_FtsA"/>
</dbReference>
<dbReference type="Pfam" id="PF14450">
    <property type="entry name" value="FtsA"/>
    <property type="match status" value="2"/>
</dbReference>
<name>A0A1I0FKS7_9BACT</name>
<dbReference type="STRING" id="82805.SAMN04487998_2284"/>
<evidence type="ECO:0000256" key="6">
    <source>
        <dbReference type="PIRNR" id="PIRNR003101"/>
    </source>
</evidence>
<proteinExistence type="inferred from homology"/>
<evidence type="ECO:0000259" key="8">
    <source>
        <dbReference type="SMART" id="SM00842"/>
    </source>
</evidence>
<comment type="similarity">
    <text evidence="5 6">Belongs to the FtsA/MreB family.</text>
</comment>
<reference evidence="10" key="1">
    <citation type="submission" date="2016-10" db="EMBL/GenBank/DDBJ databases">
        <authorList>
            <person name="Varghese N."/>
            <person name="Submissions S."/>
        </authorList>
    </citation>
    <scope>NUCLEOTIDE SEQUENCE [LARGE SCALE GENOMIC DNA]</scope>
    <source>
        <strain evidence="10">DSM 15310</strain>
    </source>
</reference>
<protein>
    <recommendedName>
        <fullName evidence="5 6">Cell division protein FtsA</fullName>
    </recommendedName>
</protein>
<dbReference type="NCBIfam" id="TIGR01174">
    <property type="entry name" value="ftsA"/>
    <property type="match status" value="1"/>
</dbReference>
<dbReference type="Gene3D" id="3.30.1490.110">
    <property type="match status" value="1"/>
</dbReference>
<keyword evidence="4 5" id="KW-0131">Cell cycle</keyword>
<dbReference type="InterPro" id="IPR050696">
    <property type="entry name" value="FtsA/MreB"/>
</dbReference>
<evidence type="ECO:0000256" key="3">
    <source>
        <dbReference type="ARBA" id="ARBA00023136"/>
    </source>
</evidence>
<dbReference type="GO" id="GO:0043093">
    <property type="term" value="P:FtsZ-dependent cytokinesis"/>
    <property type="evidence" value="ECO:0007669"/>
    <property type="project" value="UniProtKB-UniRule"/>
</dbReference>
<evidence type="ECO:0000313" key="10">
    <source>
        <dbReference type="Proteomes" id="UP000198697"/>
    </source>
</evidence>
<comment type="subcellular location">
    <subcellularLocation>
        <location evidence="5">Cell membrane</location>
        <topology evidence="5">Peripheral membrane protein</topology>
        <orientation evidence="5">Cytoplasmic side</orientation>
    </subcellularLocation>
    <text evidence="5">Localizes to the Z ring in an FtsZ-dependent manner. Targeted to the membrane through a conserved C-terminal amphipathic helix.</text>
</comment>
<dbReference type="SUPFAM" id="SSF53067">
    <property type="entry name" value="Actin-like ATPase domain"/>
    <property type="match status" value="2"/>
</dbReference>
<evidence type="ECO:0000256" key="5">
    <source>
        <dbReference type="HAMAP-Rule" id="MF_02033"/>
    </source>
</evidence>
<keyword evidence="2 5" id="KW-0132">Cell division</keyword>
<dbReference type="SMART" id="SM00842">
    <property type="entry name" value="FtsA"/>
    <property type="match status" value="1"/>
</dbReference>
<comment type="function">
    <text evidence="5 6">Cell division protein that is involved in the assembly of the Z ring. May serve as a membrane anchor for the Z ring.</text>
</comment>
<feature type="domain" description="SHS2" evidence="8">
    <location>
        <begin position="7"/>
        <end position="195"/>
    </location>
</feature>
<dbReference type="InterPro" id="IPR003494">
    <property type="entry name" value="SHS2_FtsA"/>
</dbReference>
<organism evidence="9 10">
    <name type="scientific">Hymenobacter actinosclerus</name>
    <dbReference type="NCBI Taxonomy" id="82805"/>
    <lineage>
        <taxon>Bacteria</taxon>
        <taxon>Pseudomonadati</taxon>
        <taxon>Bacteroidota</taxon>
        <taxon>Cytophagia</taxon>
        <taxon>Cytophagales</taxon>
        <taxon>Hymenobacteraceae</taxon>
        <taxon>Hymenobacter</taxon>
    </lineage>
</organism>
<accession>A0A1I0FKS7</accession>
<keyword evidence="10" id="KW-1185">Reference proteome</keyword>
<feature type="region of interest" description="Disordered" evidence="7">
    <location>
        <begin position="411"/>
        <end position="438"/>
    </location>
</feature>
<dbReference type="CDD" id="cd24048">
    <property type="entry name" value="ASKHA_NBD_FtsA"/>
    <property type="match status" value="1"/>
</dbReference>
<sequence>MQHDKIVVGLDIGTTKICALVGRKNEFGKLEILGLGKAVSEGVVRGIVSNIDKTVDAIKKAIRQAEEQSGINIGVVNVGIAGQHIKSLQHNGSITRASAETEITQADVERLTSDMYRLVTPPGSQIIHVMPQDYKVDYEEGILDPVGMSGVRLEGNFHIITAQSTAINNVYKCVTKAGLEIDNLILEPLASSMSVLSDEEKEAGVALVDIGGGTTDLAIFKDGIIRHAAVLPFGGNIITTDIKQGCQVMQNQAEQLKVKFGKAIAEEASEYEIVSIPGLRDRAPKEISLKNLAYIIEARMEEIVELVYAEIQRLGFQDKLAAGIVMTGGGSQLQNLVQLTEYVTGLDTRIGYPNEHLGKSKIEAVKSPMYATTVGLVLAGYRSLDDRLAQRGYEEAEQQQQEQNYYVPAPEARPVAASQNPPAQAPTPAAEKPAKKSGAGDFFQKIINRTKDLLINDFDDKQY</sequence>
<dbReference type="PIRSF" id="PIRSF003101">
    <property type="entry name" value="FtsA"/>
    <property type="match status" value="1"/>
</dbReference>
<comment type="subunit">
    <text evidence="5">Self-interacts. Interacts with FtsZ.</text>
</comment>
<gene>
    <name evidence="5" type="primary">ftsA</name>
    <name evidence="9" type="ORF">SAMN04487998_2284</name>
</gene>
<dbReference type="OrthoDB" id="9768127at2"/>
<dbReference type="AlphaFoldDB" id="A0A1I0FKS7"/>
<evidence type="ECO:0000256" key="4">
    <source>
        <dbReference type="ARBA" id="ARBA00023306"/>
    </source>
</evidence>
<dbReference type="PANTHER" id="PTHR32432">
    <property type="entry name" value="CELL DIVISION PROTEIN FTSA-RELATED"/>
    <property type="match status" value="1"/>
</dbReference>
<dbReference type="Gene3D" id="3.30.420.40">
    <property type="match status" value="2"/>
</dbReference>
<evidence type="ECO:0000313" key="9">
    <source>
        <dbReference type="EMBL" id="SET57856.1"/>
    </source>
</evidence>
<keyword evidence="3 5" id="KW-0472">Membrane</keyword>